<evidence type="ECO:0000259" key="2">
    <source>
        <dbReference type="Pfam" id="PF03184"/>
    </source>
</evidence>
<proteinExistence type="predicted"/>
<name>A0A162C5Y9_9CRUS</name>
<feature type="non-terminal residue" evidence="3">
    <location>
        <position position="1"/>
    </location>
</feature>
<dbReference type="PANTHER" id="PTHR19303:SF71">
    <property type="entry name" value="ZINC FINGER PHD-TYPE DOMAIN-CONTAINING PROTEIN"/>
    <property type="match status" value="1"/>
</dbReference>
<comment type="caution">
    <text evidence="3">The sequence shown here is derived from an EMBL/GenBank/DDBJ whole genome shotgun (WGS) entry which is preliminary data.</text>
</comment>
<dbReference type="InterPro" id="IPR004875">
    <property type="entry name" value="DDE_SF_endonuclease_dom"/>
</dbReference>
<dbReference type="GO" id="GO:0005634">
    <property type="term" value="C:nucleus"/>
    <property type="evidence" value="ECO:0007669"/>
    <property type="project" value="TreeGrafter"/>
</dbReference>
<dbReference type="AlphaFoldDB" id="A0A162C5Y9"/>
<dbReference type="Proteomes" id="UP000076858">
    <property type="component" value="Unassembled WGS sequence"/>
</dbReference>
<feature type="region of interest" description="Disordered" evidence="1">
    <location>
        <begin position="303"/>
        <end position="330"/>
    </location>
</feature>
<dbReference type="Pfam" id="PF03184">
    <property type="entry name" value="DDE_1"/>
    <property type="match status" value="1"/>
</dbReference>
<dbReference type="InterPro" id="IPR050863">
    <property type="entry name" value="CenT-Element_Derived"/>
</dbReference>
<feature type="non-terminal residue" evidence="3">
    <location>
        <position position="330"/>
    </location>
</feature>
<sequence>KKGWMTVDAFCHWLLHQFIPELKIKEVHFPVVLYLDGHRSHMNIRISDICTENDIVLICFPPNTTHILQPCDVALFKPLKGLWKAKVHEWTGKHPTNKVTVKNMAHLLNEVWQNLSASYGQKGFRVCGLYPWNPDAVKISRYLSKDDESYETDSCETITKNIDGVLLSSLDGCGDPTAQDSSSSDTELYFHGFFYIVIYRHASNSEKQPLASVPLTGVHASRLLSDCTGSSLNPSGHAIMAEFEKNISPVTIDRFIQILGAEEQGEQVSKMLDQLSDLDRVKYDLWKDLIQRYFGNIRAGPAVSTSRASSNLDFGPLPTIPKPSRKRDPP</sequence>
<dbReference type="InterPro" id="IPR036397">
    <property type="entry name" value="RNaseH_sf"/>
</dbReference>
<gene>
    <name evidence="3" type="ORF">APZ42_002111</name>
</gene>
<keyword evidence="4" id="KW-1185">Reference proteome</keyword>
<evidence type="ECO:0000313" key="4">
    <source>
        <dbReference type="Proteomes" id="UP000076858"/>
    </source>
</evidence>
<dbReference type="Gene3D" id="3.30.420.10">
    <property type="entry name" value="Ribonuclease H-like superfamily/Ribonuclease H"/>
    <property type="match status" value="1"/>
</dbReference>
<evidence type="ECO:0000313" key="3">
    <source>
        <dbReference type="EMBL" id="KZS01281.1"/>
    </source>
</evidence>
<protein>
    <recommendedName>
        <fullName evidence="2">DDE-1 domain-containing protein</fullName>
    </recommendedName>
</protein>
<reference evidence="3 4" key="1">
    <citation type="submission" date="2016-03" db="EMBL/GenBank/DDBJ databases">
        <title>EvidentialGene: Evidence-directed Construction of Genes on Genomes.</title>
        <authorList>
            <person name="Gilbert D.G."/>
            <person name="Choi J.-H."/>
            <person name="Mockaitis K."/>
            <person name="Colbourne J."/>
            <person name="Pfrender M."/>
        </authorList>
    </citation>
    <scope>NUCLEOTIDE SEQUENCE [LARGE SCALE GENOMIC DNA]</scope>
    <source>
        <strain evidence="3 4">Xinb3</strain>
        <tissue evidence="3">Complete organism</tissue>
    </source>
</reference>
<feature type="compositionally biased region" description="Polar residues" evidence="1">
    <location>
        <begin position="303"/>
        <end position="312"/>
    </location>
</feature>
<dbReference type="EMBL" id="LRGB01007206">
    <property type="protein sequence ID" value="KZS01281.1"/>
    <property type="molecule type" value="Genomic_DNA"/>
</dbReference>
<feature type="domain" description="DDE-1" evidence="2">
    <location>
        <begin position="1"/>
        <end position="117"/>
    </location>
</feature>
<accession>A0A162C5Y9</accession>
<dbReference type="STRING" id="35525.A0A162C5Y9"/>
<dbReference type="GO" id="GO:0003677">
    <property type="term" value="F:DNA binding"/>
    <property type="evidence" value="ECO:0007669"/>
    <property type="project" value="TreeGrafter"/>
</dbReference>
<organism evidence="3 4">
    <name type="scientific">Daphnia magna</name>
    <dbReference type="NCBI Taxonomy" id="35525"/>
    <lineage>
        <taxon>Eukaryota</taxon>
        <taxon>Metazoa</taxon>
        <taxon>Ecdysozoa</taxon>
        <taxon>Arthropoda</taxon>
        <taxon>Crustacea</taxon>
        <taxon>Branchiopoda</taxon>
        <taxon>Diplostraca</taxon>
        <taxon>Cladocera</taxon>
        <taxon>Anomopoda</taxon>
        <taxon>Daphniidae</taxon>
        <taxon>Daphnia</taxon>
    </lineage>
</organism>
<dbReference type="PANTHER" id="PTHR19303">
    <property type="entry name" value="TRANSPOSON"/>
    <property type="match status" value="1"/>
</dbReference>
<evidence type="ECO:0000256" key="1">
    <source>
        <dbReference type="SAM" id="MobiDB-lite"/>
    </source>
</evidence>